<evidence type="ECO:0000256" key="1">
    <source>
        <dbReference type="ARBA" id="ARBA00004555"/>
    </source>
</evidence>
<reference evidence="9 10" key="1">
    <citation type="journal article" date="2014" name="PLoS ONE">
        <title>Global Analysis of Gene Expression Profiles in Physic Nut (Jatropha curcas L.) Seedlings Exposed to Salt Stress.</title>
        <authorList>
            <person name="Zhang L."/>
            <person name="Zhang C."/>
            <person name="Wu P."/>
            <person name="Chen Y."/>
            <person name="Li M."/>
            <person name="Jiang H."/>
            <person name="Wu G."/>
        </authorList>
    </citation>
    <scope>NUCLEOTIDE SEQUENCE [LARGE SCALE GENOMIC DNA]</scope>
    <source>
        <strain evidence="10">cv. GZQX0401</strain>
        <tissue evidence="9">Young leaves</tissue>
    </source>
</reference>
<comment type="similarity">
    <text evidence="2">Belongs to the glycosyltransferase 37 family.</text>
</comment>
<feature type="transmembrane region" description="Helical" evidence="8">
    <location>
        <begin position="19"/>
        <end position="39"/>
    </location>
</feature>
<dbReference type="PANTHER" id="PTHR31889">
    <property type="entry name" value="FUCOSYLTRANSFERASE 2-RELATED"/>
    <property type="match status" value="1"/>
</dbReference>
<evidence type="ECO:0000256" key="5">
    <source>
        <dbReference type="ARBA" id="ARBA00023034"/>
    </source>
</evidence>
<dbReference type="OrthoDB" id="428346at2759"/>
<dbReference type="GO" id="GO:0005794">
    <property type="term" value="C:Golgi apparatus"/>
    <property type="evidence" value="ECO:0007669"/>
    <property type="project" value="UniProtKB-SubCell"/>
</dbReference>
<sequence>MLIFFNCWRTWFQYAMKTLAFSACFIAFYTIISLSVIYINHKFDLIGEFAKAKIVHGKAESATKFLFDSGFDEESCLSRYQSFVYRKHSPHKPSPYLLSKLRSYEILHKRCGPYTGSYNQTLKAINSVNISSPTDCNYIVWTATAGLGNRILSVSAAFLYAVLTNRVLLVEYETDMANLFCEPFPNTSWLLPQDFLMKSEFRKLNHQYPHIFQNLIRQKIINASTELLPSVVYILLAAGKDKIFYCEEQQQLVQKIPWLILKSDEYFIPSLFLIPSFKQELDSMFPDKETVFHFLGRYLFNPSNEAWGLITRFYEAYLSKADQKIGMQIRVFNPQATPFQILTDQILACSQQENLLAQVDENRTAGSPLKIGTSSKSILIASLYSEFYEEIRNKYWRFPTRTGESIGVYQLSHEENQRFGDNMHNMKAWVEINLLSMSNVLVTSPRSTFGYVAQGLGGLKPWILKKPEDWKTNSSACGLAMSIEPCFHDPPLYGCKSKVKVDSIVPHIKHCEDVPGGLKLFIFSTTILLSVIYKNLMFGLLGEFANVKIVPGKADNATNFLFDSGFAEEPCLSRYQSVIYRKHSPYKPSPYLLSKLLNYEILHKQCEPYTKSYNQTIKAINSVNISSPTECNYIVWTPLEGLGNRILTMASAFLYAILTNRVLLVEHESDMADLFCEPFPNTSWSLPQDFPLKSEFRKVSHQYPHVFQNLISINTINASSESLPSVVNILLAGGKDKTFYCEEQQQLVQKIPWLILKSDEYFIPSLFLIPSFKQELDSIFPDKETVFHFLGRYLFNPSNEAWGLITRFYEAYLAKADQRIGFQIRVFNPNATSFQILTDQIIACSQQQNLLAQVDESKTAAFSSKTRTSSKSILITSLYSKFYEEIRNKYWRFPTRTGESIGVYQLSHEENQRFGDNMHNMKAWVEINLLSMSDMLVTSSKSTFGYVAQGLGGLKPWILKKPENWRTNDTACGVAMSIEPCFHDPPLYGFFSTMILLRVIYQNHMFDLIGEFAKAKVVRGKADNATNFIFDSVFDEESCLSRYQSVIYRRDSPHKPSPYLLSKLRNYEILHKNCGPYTESYNQTIKAINSANISSPTECNYIVWTPLEGLGNRILTMASAFLYALLTNRVLLVEHETDMADLFCEPFPNTSWLLPQDYPLKREFKKLNLNFPNKYGNMVRNNITNVNKVSSPPFAYLFLAFNCDDSDKLFYCQEHQDFLQKVPWLILKSDQYFIPFLFLIPSFEQELDKMFPDKETVFHFLSRYLFNPSNKAWGLITRFYQSYLAKADQRIGMQIRIFNPKASSFQIVMDQILACTMQENLLPEVNKQELISKNRTSNSKAILIASLYTEFYESLKNMYWTFPTRNGEVIEVCQPSHEKHQQFGDNMHNLKAWVEMNLLSMSDVLVTSSWSTFGYVAQGLGGLKPWILYKPENWKKPNQACRRVMSKEPCFHFPPTRDCKTKVKADMGIIVPHIMHCEDEPRGLKLFNDDSNIFN</sequence>
<evidence type="ECO:0000256" key="3">
    <source>
        <dbReference type="ARBA" id="ARBA00022676"/>
    </source>
</evidence>
<evidence type="ECO:0000313" key="9">
    <source>
        <dbReference type="EMBL" id="KDP40582.1"/>
    </source>
</evidence>
<dbReference type="STRING" id="180498.A0A067KWP2"/>
<proteinExistence type="inferred from homology"/>
<dbReference type="EMBL" id="KK914327">
    <property type="protein sequence ID" value="KDP40582.1"/>
    <property type="molecule type" value="Genomic_DNA"/>
</dbReference>
<keyword evidence="8" id="KW-0812">Transmembrane</keyword>
<keyword evidence="7" id="KW-0961">Cell wall biogenesis/degradation</keyword>
<dbReference type="GO" id="GO:0009969">
    <property type="term" value="P:xyloglucan biosynthetic process"/>
    <property type="evidence" value="ECO:0007669"/>
    <property type="project" value="TreeGrafter"/>
</dbReference>
<evidence type="ECO:0000256" key="4">
    <source>
        <dbReference type="ARBA" id="ARBA00022679"/>
    </source>
</evidence>
<dbReference type="Proteomes" id="UP000027138">
    <property type="component" value="Unassembled WGS sequence"/>
</dbReference>
<keyword evidence="4" id="KW-0808">Transferase</keyword>
<dbReference type="InterPro" id="IPR004938">
    <property type="entry name" value="XG_FTase"/>
</dbReference>
<keyword evidence="6" id="KW-0325">Glycoprotein</keyword>
<keyword evidence="8" id="KW-0472">Membrane</keyword>
<dbReference type="GO" id="GO:0042546">
    <property type="term" value="P:cell wall biogenesis"/>
    <property type="evidence" value="ECO:0007669"/>
    <property type="project" value="InterPro"/>
</dbReference>
<gene>
    <name evidence="9" type="ORF">JCGZ_24581</name>
</gene>
<comment type="subcellular location">
    <subcellularLocation>
        <location evidence="1">Golgi apparatus</location>
    </subcellularLocation>
</comment>
<keyword evidence="5" id="KW-0333">Golgi apparatus</keyword>
<keyword evidence="3" id="KW-0328">Glycosyltransferase</keyword>
<evidence type="ECO:0000256" key="6">
    <source>
        <dbReference type="ARBA" id="ARBA00023180"/>
    </source>
</evidence>
<evidence type="ECO:0000313" key="10">
    <source>
        <dbReference type="Proteomes" id="UP000027138"/>
    </source>
</evidence>
<keyword evidence="8" id="KW-1133">Transmembrane helix</keyword>
<dbReference type="GO" id="GO:0071555">
    <property type="term" value="P:cell wall organization"/>
    <property type="evidence" value="ECO:0007669"/>
    <property type="project" value="UniProtKB-KW"/>
</dbReference>
<dbReference type="GO" id="GO:0008107">
    <property type="term" value="F:galactoside 2-alpha-L-fucosyltransferase activity"/>
    <property type="evidence" value="ECO:0007669"/>
    <property type="project" value="InterPro"/>
</dbReference>
<evidence type="ECO:0000256" key="2">
    <source>
        <dbReference type="ARBA" id="ARBA00010481"/>
    </source>
</evidence>
<dbReference type="Gene3D" id="3.40.50.11340">
    <property type="match status" value="3"/>
</dbReference>
<name>A0A067KWP2_JATCU</name>
<protein>
    <recommendedName>
        <fullName evidence="11">Fucosyltransferase</fullName>
    </recommendedName>
</protein>
<evidence type="ECO:0000256" key="7">
    <source>
        <dbReference type="ARBA" id="ARBA00023316"/>
    </source>
</evidence>
<dbReference type="FunFam" id="3.40.50.11340:FF:000005">
    <property type="entry name" value="Galactoside 2-alpha-L-fucosyltransferase"/>
    <property type="match status" value="3"/>
</dbReference>
<accession>A0A067KWP2</accession>
<organism evidence="9 10">
    <name type="scientific">Jatropha curcas</name>
    <name type="common">Barbados nut</name>
    <dbReference type="NCBI Taxonomy" id="180498"/>
    <lineage>
        <taxon>Eukaryota</taxon>
        <taxon>Viridiplantae</taxon>
        <taxon>Streptophyta</taxon>
        <taxon>Embryophyta</taxon>
        <taxon>Tracheophyta</taxon>
        <taxon>Spermatophyta</taxon>
        <taxon>Magnoliopsida</taxon>
        <taxon>eudicotyledons</taxon>
        <taxon>Gunneridae</taxon>
        <taxon>Pentapetalae</taxon>
        <taxon>rosids</taxon>
        <taxon>fabids</taxon>
        <taxon>Malpighiales</taxon>
        <taxon>Euphorbiaceae</taxon>
        <taxon>Crotonoideae</taxon>
        <taxon>Jatropheae</taxon>
        <taxon>Jatropha</taxon>
    </lineage>
</organism>
<keyword evidence="10" id="KW-1185">Reference proteome</keyword>
<evidence type="ECO:0000256" key="8">
    <source>
        <dbReference type="SAM" id="Phobius"/>
    </source>
</evidence>
<dbReference type="PANTHER" id="PTHR31889:SF2">
    <property type="entry name" value="FUCOSYLTRANSFERASE 3"/>
    <property type="match status" value="1"/>
</dbReference>
<dbReference type="GO" id="GO:0016020">
    <property type="term" value="C:membrane"/>
    <property type="evidence" value="ECO:0007669"/>
    <property type="project" value="InterPro"/>
</dbReference>
<evidence type="ECO:0008006" key="11">
    <source>
        <dbReference type="Google" id="ProtNLM"/>
    </source>
</evidence>
<dbReference type="Pfam" id="PF03254">
    <property type="entry name" value="XG_FTase"/>
    <property type="match status" value="3"/>
</dbReference>